<evidence type="ECO:0000256" key="1">
    <source>
        <dbReference type="SAM" id="Phobius"/>
    </source>
</evidence>
<dbReference type="Pfam" id="PF07435">
    <property type="entry name" value="YycH"/>
    <property type="match status" value="1"/>
</dbReference>
<dbReference type="Gene3D" id="3.10.450.310">
    <property type="match status" value="1"/>
</dbReference>
<accession>A0A0R1MKT7</accession>
<reference evidence="3 4" key="1">
    <citation type="journal article" date="2015" name="Genome Announc.">
        <title>Expanding the biotechnology potential of lactobacilli through comparative genomics of 213 strains and associated genera.</title>
        <authorList>
            <person name="Sun Z."/>
            <person name="Harris H.M."/>
            <person name="McCann A."/>
            <person name="Guo C."/>
            <person name="Argimon S."/>
            <person name="Zhang W."/>
            <person name="Yang X."/>
            <person name="Jeffery I.B."/>
            <person name="Cooney J.C."/>
            <person name="Kagawa T.F."/>
            <person name="Liu W."/>
            <person name="Song Y."/>
            <person name="Salvetti E."/>
            <person name="Wrobel A."/>
            <person name="Rasinkangas P."/>
            <person name="Parkhill J."/>
            <person name="Rea M.C."/>
            <person name="O'Sullivan O."/>
            <person name="Ritari J."/>
            <person name="Douillard F.P."/>
            <person name="Paul Ross R."/>
            <person name="Yang R."/>
            <person name="Briner A.E."/>
            <person name="Felis G.E."/>
            <person name="de Vos W.M."/>
            <person name="Barrangou R."/>
            <person name="Klaenhammer T.R."/>
            <person name="Caufield P.W."/>
            <person name="Cui Y."/>
            <person name="Zhang H."/>
            <person name="O'Toole P.W."/>
        </authorList>
    </citation>
    <scope>NUCLEOTIDE SEQUENCE [LARGE SCALE GENOMIC DNA]</scope>
    <source>
        <strain evidence="3 4">DSM 19519</strain>
    </source>
</reference>
<proteinExistence type="predicted"/>
<name>A0A0R1MKT7_9LACO</name>
<keyword evidence="1" id="KW-1133">Transmembrane helix</keyword>
<dbReference type="STRING" id="1423759.FC92_GL001221"/>
<dbReference type="PATRIC" id="fig|1423759.3.peg.1288"/>
<dbReference type="GeneID" id="98309997"/>
<keyword evidence="4" id="KW-1185">Reference proteome</keyword>
<dbReference type="InterPro" id="IPR009996">
    <property type="entry name" value="YycH"/>
</dbReference>
<dbReference type="Proteomes" id="UP000051448">
    <property type="component" value="Unassembled WGS sequence"/>
</dbReference>
<dbReference type="EMBL" id="AZDX01000034">
    <property type="protein sequence ID" value="KRL06021.1"/>
    <property type="molecule type" value="Genomic_DNA"/>
</dbReference>
<evidence type="ECO:0000313" key="3">
    <source>
        <dbReference type="EMBL" id="KRL06021.1"/>
    </source>
</evidence>
<dbReference type="AlphaFoldDB" id="A0A0R1MKT7"/>
<organism evidence="3 4">
    <name type="scientific">Liquorilactobacillus hordei DSM 19519</name>
    <dbReference type="NCBI Taxonomy" id="1423759"/>
    <lineage>
        <taxon>Bacteria</taxon>
        <taxon>Bacillati</taxon>
        <taxon>Bacillota</taxon>
        <taxon>Bacilli</taxon>
        <taxon>Lactobacillales</taxon>
        <taxon>Lactobacillaceae</taxon>
        <taxon>Liquorilactobacillus</taxon>
    </lineage>
</organism>
<feature type="transmembrane region" description="Helical" evidence="1">
    <location>
        <begin position="7"/>
        <end position="28"/>
    </location>
</feature>
<keyword evidence="1" id="KW-0472">Membrane</keyword>
<sequence length="450" mass="51752">MKLRKILLHTGLTVTILISVFFSALIWFNPAMLQHDSKETTDTGENTTSVSKKTLSDIFLPLQATYNVNDLQYQLPSSENYLIGKVWKIMKKWNSVSTSTKIYKNSTDYLTFLKQNNAMLLNYNSPITVKVFNKVFTQKIEGLSKFKFNRIMIPLENENYIYLMNDQSKAVCKVVVNNMKAVKKIKTYLKSSSIQNNKLEIDYYVLNNRIINFYVNSVQLPKYSYLYNKTNISSYVSELLNPSGQTSITTKLQKNKTVYLDGSDNRLTLNDTTSAVQYENYSALDYYDDANSGKIKTQKLNYYTHLTESLNQLNKIGVAPDNLRFDEVNSEDGTVTYRSYIAGFPIISNDNYGTYKIKLMSTGGKEYNFSLNSLQVPVPASQYKQNLPSTYTVLRELENAGYTLSKIKDIRVGYKWQKNQSSNLVIDMIPTYYVYIDGRWSELEDLLSTN</sequence>
<dbReference type="RefSeq" id="WP_057870034.1">
    <property type="nucleotide sequence ID" value="NZ_AZDX01000034.1"/>
</dbReference>
<evidence type="ECO:0000259" key="2">
    <source>
        <dbReference type="Pfam" id="PF07435"/>
    </source>
</evidence>
<dbReference type="CDD" id="cd15787">
    <property type="entry name" value="YycH_N"/>
    <property type="match status" value="1"/>
</dbReference>
<feature type="domain" description="Regulatory protein YycH" evidence="2">
    <location>
        <begin position="12"/>
        <end position="444"/>
    </location>
</feature>
<keyword evidence="1" id="KW-0812">Transmembrane</keyword>
<comment type="caution">
    <text evidence="3">The sequence shown here is derived from an EMBL/GenBank/DDBJ whole genome shotgun (WGS) entry which is preliminary data.</text>
</comment>
<gene>
    <name evidence="3" type="ORF">FC92_GL001221</name>
</gene>
<protein>
    <submittedName>
        <fullName evidence="3">YycH family protein</fullName>
    </submittedName>
</protein>
<evidence type="ECO:0000313" key="4">
    <source>
        <dbReference type="Proteomes" id="UP000051448"/>
    </source>
</evidence>